<evidence type="ECO:0000313" key="3">
    <source>
        <dbReference type="Proteomes" id="UP000595046"/>
    </source>
</evidence>
<dbReference type="RefSeq" id="WP_197349419.1">
    <property type="nucleotide sequence ID" value="NZ_CP048882.1"/>
</dbReference>
<feature type="compositionally biased region" description="Basic and acidic residues" evidence="1">
    <location>
        <begin position="124"/>
        <end position="137"/>
    </location>
</feature>
<dbReference type="EMBL" id="CP048882">
    <property type="protein sequence ID" value="QPP05898.1"/>
    <property type="molecule type" value="Genomic_DNA"/>
</dbReference>
<evidence type="ECO:0000256" key="1">
    <source>
        <dbReference type="SAM" id="MobiDB-lite"/>
    </source>
</evidence>
<dbReference type="Pfam" id="PF19671">
    <property type="entry name" value="DUF6174"/>
    <property type="match status" value="1"/>
</dbReference>
<evidence type="ECO:0008006" key="4">
    <source>
        <dbReference type="Google" id="ProtNLM"/>
    </source>
</evidence>
<keyword evidence="3" id="KW-1185">Reference proteome</keyword>
<accession>A0A7T1T3U1</accession>
<name>A0A7T1T3U1_9ACTN</name>
<reference evidence="3" key="1">
    <citation type="submission" date="2020-02" db="EMBL/GenBank/DDBJ databases">
        <title>Streptomyces sp. ASO4wet.</title>
        <authorList>
            <person name="Risdian C."/>
            <person name="Landwehr W."/>
            <person name="Schupp P."/>
            <person name="Wink J."/>
        </authorList>
    </citation>
    <scope>NUCLEOTIDE SEQUENCE [LARGE SCALE GENOMIC DNA]</scope>
    <source>
        <strain evidence="3">ASO4wet</strain>
    </source>
</reference>
<dbReference type="Proteomes" id="UP000595046">
    <property type="component" value="Chromosome"/>
</dbReference>
<proteinExistence type="predicted"/>
<evidence type="ECO:0000313" key="2">
    <source>
        <dbReference type="EMBL" id="QPP05898.1"/>
    </source>
</evidence>
<dbReference type="KEGG" id="sbat:G4Z16_05220"/>
<gene>
    <name evidence="2" type="ORF">G4Z16_05220</name>
</gene>
<dbReference type="InterPro" id="IPR046172">
    <property type="entry name" value="DUF6174"/>
</dbReference>
<sequence>MSHAWGNARIALRAGAGATLAGALLTGCGSDYTGETEWNAPRRYSYTLESRTMVMSGSFRIHVTDGKVVRARLLGDGKRPPGRLSDWVFSVEELLKRVERARNEEAHRAEVTFDGKRRPTGVELDQHEEAADDEASYKMRDYRFE</sequence>
<organism evidence="2 3">
    <name type="scientific">Streptomyces bathyalis</name>
    <dbReference type="NCBI Taxonomy" id="2710756"/>
    <lineage>
        <taxon>Bacteria</taxon>
        <taxon>Bacillati</taxon>
        <taxon>Actinomycetota</taxon>
        <taxon>Actinomycetes</taxon>
        <taxon>Kitasatosporales</taxon>
        <taxon>Streptomycetaceae</taxon>
        <taxon>Streptomyces</taxon>
    </lineage>
</organism>
<protein>
    <recommendedName>
        <fullName evidence="4">Lipoprotein</fullName>
    </recommendedName>
</protein>
<dbReference type="AlphaFoldDB" id="A0A7T1T3U1"/>
<feature type="region of interest" description="Disordered" evidence="1">
    <location>
        <begin position="110"/>
        <end position="137"/>
    </location>
</feature>